<dbReference type="EMBL" id="HE573022">
    <property type="protein sequence ID" value="CCC48587.1"/>
    <property type="molecule type" value="Genomic_DNA"/>
</dbReference>
<reference evidence="1" key="1">
    <citation type="journal article" date="2012" name="Proc. Natl. Acad. Sci. U.S.A.">
        <title>Antigenic diversity is generated by distinct evolutionary mechanisms in African trypanosome species.</title>
        <authorList>
            <person name="Jackson A.P."/>
            <person name="Berry A."/>
            <person name="Aslett M."/>
            <person name="Allison H.C."/>
            <person name="Burton P."/>
            <person name="Vavrova-Anderson J."/>
            <person name="Brown R."/>
            <person name="Browne H."/>
            <person name="Corton N."/>
            <person name="Hauser H."/>
            <person name="Gamble J."/>
            <person name="Gilderthorp R."/>
            <person name="Marcello L."/>
            <person name="McQuillan J."/>
            <person name="Otto T.D."/>
            <person name="Quail M.A."/>
            <person name="Sanders M.J."/>
            <person name="van Tonder A."/>
            <person name="Ginger M.L."/>
            <person name="Field M.C."/>
            <person name="Barry J.D."/>
            <person name="Hertz-Fowler C."/>
            <person name="Berriman M."/>
        </authorList>
    </citation>
    <scope>NUCLEOTIDE SEQUENCE</scope>
    <source>
        <strain evidence="1">Y486</strain>
    </source>
</reference>
<name>G0TX97_TRYVY</name>
<dbReference type="OMA" id="STGPVEY"/>
<dbReference type="VEuPathDB" id="TriTrypDB:TvY486_0603780"/>
<proteinExistence type="predicted"/>
<sequence length="133" mass="14479">MQENNIHSTYPNTVVVYRGKQVVFVAMPVGATWAEARLTYASLANLDPAMVRLCPLPAPFEKYSTPYRDNSVIDWSDGNVISAATSSVNADGSTGPVEYFYNPKEKLPIEEGVIPQPMSNLMVSQQPTAGPCP</sequence>
<organism evidence="1">
    <name type="scientific">Trypanosoma vivax (strain Y486)</name>
    <dbReference type="NCBI Taxonomy" id="1055687"/>
    <lineage>
        <taxon>Eukaryota</taxon>
        <taxon>Discoba</taxon>
        <taxon>Euglenozoa</taxon>
        <taxon>Kinetoplastea</taxon>
        <taxon>Metakinetoplastina</taxon>
        <taxon>Trypanosomatida</taxon>
        <taxon>Trypanosomatidae</taxon>
        <taxon>Trypanosoma</taxon>
        <taxon>Duttonella</taxon>
    </lineage>
</organism>
<protein>
    <submittedName>
        <fullName evidence="1">Uncharacterized protein</fullName>
    </submittedName>
</protein>
<evidence type="ECO:0000313" key="1">
    <source>
        <dbReference type="EMBL" id="CCC48587.1"/>
    </source>
</evidence>
<gene>
    <name evidence="1" type="ORF">TVY486_0603780</name>
</gene>
<accession>G0TX97</accession>
<dbReference type="AlphaFoldDB" id="G0TX97"/>